<organism evidence="2 3">
    <name type="scientific">Geomonas silvestris</name>
    <dbReference type="NCBI Taxonomy" id="2740184"/>
    <lineage>
        <taxon>Bacteria</taxon>
        <taxon>Pseudomonadati</taxon>
        <taxon>Thermodesulfobacteriota</taxon>
        <taxon>Desulfuromonadia</taxon>
        <taxon>Geobacterales</taxon>
        <taxon>Geobacteraceae</taxon>
        <taxon>Geomonas</taxon>
    </lineage>
</organism>
<dbReference type="RefSeq" id="WP_183354128.1">
    <property type="nucleotide sequence ID" value="NZ_BLXX01000003.1"/>
</dbReference>
<comment type="caution">
    <text evidence="2">The sequence shown here is derived from an EMBL/GenBank/DDBJ whole genome shotgun (WGS) entry which is preliminary data.</text>
</comment>
<gene>
    <name evidence="2" type="ORF">GMST_16260</name>
</gene>
<accession>A0A6V8MH34</accession>
<name>A0A6V8MH34_9BACT</name>
<dbReference type="AlphaFoldDB" id="A0A6V8MH34"/>
<evidence type="ECO:0000256" key="1">
    <source>
        <dbReference type="SAM" id="MobiDB-lite"/>
    </source>
</evidence>
<protein>
    <submittedName>
        <fullName evidence="2">Uncharacterized protein</fullName>
    </submittedName>
</protein>
<keyword evidence="3" id="KW-1185">Reference proteome</keyword>
<proteinExistence type="predicted"/>
<dbReference type="Proteomes" id="UP000556026">
    <property type="component" value="Unassembled WGS sequence"/>
</dbReference>
<dbReference type="EMBL" id="BLXX01000003">
    <property type="protein sequence ID" value="GFO59301.1"/>
    <property type="molecule type" value="Genomic_DNA"/>
</dbReference>
<reference evidence="3" key="1">
    <citation type="submission" date="2020-06" db="EMBL/GenBank/DDBJ databases">
        <title>Draft genomic sequence of Geomonas sp. Red330.</title>
        <authorList>
            <person name="Itoh H."/>
            <person name="Zhenxing X."/>
            <person name="Ushijima N."/>
            <person name="Masuda Y."/>
            <person name="Shiratori Y."/>
            <person name="Senoo K."/>
        </authorList>
    </citation>
    <scope>NUCLEOTIDE SEQUENCE [LARGE SCALE GENOMIC DNA]</scope>
    <source>
        <strain evidence="3">Red330</strain>
    </source>
</reference>
<feature type="compositionally biased region" description="Basic and acidic residues" evidence="1">
    <location>
        <begin position="83"/>
        <end position="107"/>
    </location>
</feature>
<sequence>MFSLMLDYDEESPVSICGFAKLWTWSEGRVTRFFKEAGVSIEYPKNKANYRNQRGVIVMVKAEEAQRSRGGIKAIDSRWLRSLTEESHRNNGGKAEKSCRPTKEPKPKPKPNKNPKPEKPVSGLSAFAQFWEAYPTKKAKAAAEESWAKINPDVDLLTVILKALDQQKGGESWQKDNGRFIPHAATWLNGRRWEDEAATNTPTHLPITADESEKIQRIWEIYDN</sequence>
<feature type="region of interest" description="Disordered" evidence="1">
    <location>
        <begin position="83"/>
        <end position="121"/>
    </location>
</feature>
<evidence type="ECO:0000313" key="3">
    <source>
        <dbReference type="Proteomes" id="UP000556026"/>
    </source>
</evidence>
<evidence type="ECO:0000313" key="2">
    <source>
        <dbReference type="EMBL" id="GFO59301.1"/>
    </source>
</evidence>